<keyword evidence="2 9" id="KW-0812">Transmembrane</keyword>
<protein>
    <recommendedName>
        <fullName evidence="7">Lysosomal enzyme trafficking factor</fullName>
    </recommendedName>
    <alternativeName>
        <fullName evidence="8">Transmembrane protein 251</fullName>
    </alternativeName>
</protein>
<evidence type="ECO:0000256" key="5">
    <source>
        <dbReference type="ARBA" id="ARBA00023136"/>
    </source>
</evidence>
<keyword evidence="4" id="KW-0333">Golgi apparatus</keyword>
<dbReference type="AlphaFoldDB" id="A0AAE1BJJ4"/>
<proteinExistence type="inferred from homology"/>
<sequence length="251" mass="29234">MNFRQRIAWICLVFYLATSIAMVYYFLDIADQYAVFSLEHSKLHQGQEDTQLHHQRQDVKLHHQWQEDTQLHQQGQDIKLHQQGQDVKLHQGEQQDTQLHQQRQDVKLHQGGQEDTQLYQGGQDIQPVVPYWQFWRHIGDLPFHVFILIVMNMGSDKDLSQVTIAQIIALKKPDFTTKEIAEQVGVCEQSVRCWVAKLYQEGSLVTATKKTRPDKELKTGIRAQTIVKHEVESNPRRGGPILCRALYVYLV</sequence>
<comment type="subcellular location">
    <subcellularLocation>
        <location evidence="1">Golgi apparatus membrane</location>
        <topology evidence="1">Multi-pass membrane protein</topology>
    </subcellularLocation>
</comment>
<accession>A0AAE1BJJ4</accession>
<keyword evidence="11" id="KW-1185">Reference proteome</keyword>
<dbReference type="EMBL" id="JAWQEG010007837">
    <property type="protein sequence ID" value="KAK3851573.1"/>
    <property type="molecule type" value="Genomic_DNA"/>
</dbReference>
<evidence type="ECO:0000256" key="6">
    <source>
        <dbReference type="ARBA" id="ARBA00034485"/>
    </source>
</evidence>
<dbReference type="InterPro" id="IPR028024">
    <property type="entry name" value="LYSET"/>
</dbReference>
<keyword evidence="3 9" id="KW-1133">Transmembrane helix</keyword>
<dbReference type="InterPro" id="IPR002514">
    <property type="entry name" value="Transposase_8"/>
</dbReference>
<evidence type="ECO:0000313" key="11">
    <source>
        <dbReference type="Proteomes" id="UP001286313"/>
    </source>
</evidence>
<name>A0AAE1BJJ4_PETCI</name>
<keyword evidence="5 9" id="KW-0472">Membrane</keyword>
<comment type="caution">
    <text evidence="10">The sequence shown here is derived from an EMBL/GenBank/DDBJ whole genome shotgun (WGS) entry which is preliminary data.</text>
</comment>
<dbReference type="GO" id="GO:0000139">
    <property type="term" value="C:Golgi membrane"/>
    <property type="evidence" value="ECO:0007669"/>
    <property type="project" value="UniProtKB-SubCell"/>
</dbReference>
<dbReference type="PANTHER" id="PTHR31925:SF1">
    <property type="entry name" value="LYSOSOMAL ENZYME TRAFFICKING FACTOR"/>
    <property type="match status" value="1"/>
</dbReference>
<gene>
    <name evidence="10" type="ORF">Pcinc_041790</name>
</gene>
<dbReference type="Pfam" id="PF01527">
    <property type="entry name" value="HTH_Tnp_1"/>
    <property type="match status" value="1"/>
</dbReference>
<evidence type="ECO:0000256" key="9">
    <source>
        <dbReference type="SAM" id="Phobius"/>
    </source>
</evidence>
<reference evidence="10" key="1">
    <citation type="submission" date="2023-10" db="EMBL/GenBank/DDBJ databases">
        <title>Genome assemblies of two species of porcelain crab, Petrolisthes cinctipes and Petrolisthes manimaculis (Anomura: Porcellanidae).</title>
        <authorList>
            <person name="Angst P."/>
        </authorList>
    </citation>
    <scope>NUCLEOTIDE SEQUENCE</scope>
    <source>
        <strain evidence="10">PB745_01</strain>
        <tissue evidence="10">Gill</tissue>
    </source>
</reference>
<feature type="transmembrane region" description="Helical" evidence="9">
    <location>
        <begin position="7"/>
        <end position="27"/>
    </location>
</feature>
<dbReference type="Proteomes" id="UP001286313">
    <property type="component" value="Unassembled WGS sequence"/>
</dbReference>
<comment type="similarity">
    <text evidence="6">Belongs to the LYSET family.</text>
</comment>
<dbReference type="Pfam" id="PF15190">
    <property type="entry name" value="TMEM251"/>
    <property type="match status" value="1"/>
</dbReference>
<evidence type="ECO:0000256" key="3">
    <source>
        <dbReference type="ARBA" id="ARBA00022989"/>
    </source>
</evidence>
<dbReference type="PANTHER" id="PTHR31925">
    <property type="entry name" value="TRANSMEMBRANE PROTEIN 251"/>
    <property type="match status" value="1"/>
</dbReference>
<evidence type="ECO:0000313" key="10">
    <source>
        <dbReference type="EMBL" id="KAK3851573.1"/>
    </source>
</evidence>
<evidence type="ECO:0000256" key="8">
    <source>
        <dbReference type="ARBA" id="ARBA00034557"/>
    </source>
</evidence>
<organism evidence="10 11">
    <name type="scientific">Petrolisthes cinctipes</name>
    <name type="common">Flat porcelain crab</name>
    <dbReference type="NCBI Taxonomy" id="88211"/>
    <lineage>
        <taxon>Eukaryota</taxon>
        <taxon>Metazoa</taxon>
        <taxon>Ecdysozoa</taxon>
        <taxon>Arthropoda</taxon>
        <taxon>Crustacea</taxon>
        <taxon>Multicrustacea</taxon>
        <taxon>Malacostraca</taxon>
        <taxon>Eumalacostraca</taxon>
        <taxon>Eucarida</taxon>
        <taxon>Decapoda</taxon>
        <taxon>Pleocyemata</taxon>
        <taxon>Anomura</taxon>
        <taxon>Galatheoidea</taxon>
        <taxon>Porcellanidae</taxon>
        <taxon>Petrolisthes</taxon>
    </lineage>
</organism>
<evidence type="ECO:0000256" key="2">
    <source>
        <dbReference type="ARBA" id="ARBA00022692"/>
    </source>
</evidence>
<evidence type="ECO:0000256" key="7">
    <source>
        <dbReference type="ARBA" id="ARBA00034539"/>
    </source>
</evidence>
<evidence type="ECO:0000256" key="1">
    <source>
        <dbReference type="ARBA" id="ARBA00004653"/>
    </source>
</evidence>
<evidence type="ECO:0000256" key="4">
    <source>
        <dbReference type="ARBA" id="ARBA00023034"/>
    </source>
</evidence>